<keyword evidence="4 8" id="KW-1133">Transmembrane helix</keyword>
<dbReference type="PANTHER" id="PTHR12812">
    <property type="entry name" value="HEPARAN SULFATE 6-O-SULFOTRANSFERASE 3"/>
    <property type="match status" value="1"/>
</dbReference>
<evidence type="ECO:0000256" key="2">
    <source>
        <dbReference type="ARBA" id="ARBA00022679"/>
    </source>
</evidence>
<evidence type="ECO:0000256" key="7">
    <source>
        <dbReference type="SAM" id="MobiDB-lite"/>
    </source>
</evidence>
<sequence>MRIQFLALPRQLSSSFPDSEHDTDHLLNSTTNQTGGEQANTTKETMSVEKLIKDYEVCSSTLRESQALRRTSSLKRISPANFSKEARLQVPDTVLQRIISLNSLDVELYKHAQHIFAEQKGRFTQKLVETEKQNVEKFIASYSFLLGTTFVLLIFLFVNLRIRSLKLKL</sequence>
<dbReference type="GO" id="GO:0016020">
    <property type="term" value="C:membrane"/>
    <property type="evidence" value="ECO:0007669"/>
    <property type="project" value="UniProtKB-SubCell"/>
</dbReference>
<comment type="caution">
    <text evidence="9">The sequence shown here is derived from an EMBL/GenBank/DDBJ whole genome shotgun (WGS) entry which is preliminary data.</text>
</comment>
<keyword evidence="2" id="KW-0808">Transferase</keyword>
<keyword evidence="5 8" id="KW-0472">Membrane</keyword>
<feature type="compositionally biased region" description="Polar residues" evidence="7">
    <location>
        <begin position="26"/>
        <end position="44"/>
    </location>
</feature>
<keyword evidence="10" id="KW-1185">Reference proteome</keyword>
<name>A0A7J7NH75_9MAGN</name>
<proteinExistence type="predicted"/>
<dbReference type="AlphaFoldDB" id="A0A7J7NH75"/>
<feature type="transmembrane region" description="Helical" evidence="8">
    <location>
        <begin position="139"/>
        <end position="160"/>
    </location>
</feature>
<feature type="region of interest" description="Disordered" evidence="7">
    <location>
        <begin position="14"/>
        <end position="44"/>
    </location>
</feature>
<comment type="subcellular location">
    <subcellularLocation>
        <location evidence="1">Membrane</location>
        <topology evidence="1">Single-pass membrane protein</topology>
    </subcellularLocation>
</comment>
<evidence type="ECO:0000313" key="9">
    <source>
        <dbReference type="EMBL" id="KAF6166248.1"/>
    </source>
</evidence>
<evidence type="ECO:0000256" key="6">
    <source>
        <dbReference type="ARBA" id="ARBA00023180"/>
    </source>
</evidence>
<evidence type="ECO:0000256" key="1">
    <source>
        <dbReference type="ARBA" id="ARBA00004167"/>
    </source>
</evidence>
<dbReference type="InterPro" id="IPR010635">
    <property type="entry name" value="Heparan_SO4-6-sulfoTrfase"/>
</dbReference>
<evidence type="ECO:0000313" key="10">
    <source>
        <dbReference type="Proteomes" id="UP000541444"/>
    </source>
</evidence>
<dbReference type="OrthoDB" id="1936855at2759"/>
<accession>A0A7J7NH75</accession>
<keyword evidence="6" id="KW-0325">Glycoprotein</keyword>
<dbReference type="EMBL" id="JACGCM010000805">
    <property type="protein sequence ID" value="KAF6166248.1"/>
    <property type="molecule type" value="Genomic_DNA"/>
</dbReference>
<keyword evidence="3 8" id="KW-0812">Transmembrane</keyword>
<evidence type="ECO:0000256" key="3">
    <source>
        <dbReference type="ARBA" id="ARBA00022692"/>
    </source>
</evidence>
<dbReference type="GO" id="GO:0017095">
    <property type="term" value="F:heparan sulfate 6-sulfotransferase activity"/>
    <property type="evidence" value="ECO:0007669"/>
    <property type="project" value="TreeGrafter"/>
</dbReference>
<evidence type="ECO:0000256" key="8">
    <source>
        <dbReference type="SAM" id="Phobius"/>
    </source>
</evidence>
<evidence type="ECO:0000256" key="5">
    <source>
        <dbReference type="ARBA" id="ARBA00023136"/>
    </source>
</evidence>
<dbReference type="Proteomes" id="UP000541444">
    <property type="component" value="Unassembled WGS sequence"/>
</dbReference>
<organism evidence="9 10">
    <name type="scientific">Kingdonia uniflora</name>
    <dbReference type="NCBI Taxonomy" id="39325"/>
    <lineage>
        <taxon>Eukaryota</taxon>
        <taxon>Viridiplantae</taxon>
        <taxon>Streptophyta</taxon>
        <taxon>Embryophyta</taxon>
        <taxon>Tracheophyta</taxon>
        <taxon>Spermatophyta</taxon>
        <taxon>Magnoliopsida</taxon>
        <taxon>Ranunculales</taxon>
        <taxon>Circaeasteraceae</taxon>
        <taxon>Kingdonia</taxon>
    </lineage>
</organism>
<reference evidence="9 10" key="1">
    <citation type="journal article" date="2020" name="IScience">
        <title>Genome Sequencing of the Endangered Kingdonia uniflora (Circaeasteraceae, Ranunculales) Reveals Potential Mechanisms of Evolutionary Specialization.</title>
        <authorList>
            <person name="Sun Y."/>
            <person name="Deng T."/>
            <person name="Zhang A."/>
            <person name="Moore M.J."/>
            <person name="Landis J.B."/>
            <person name="Lin N."/>
            <person name="Zhang H."/>
            <person name="Zhang X."/>
            <person name="Huang J."/>
            <person name="Zhang X."/>
            <person name="Sun H."/>
            <person name="Wang H."/>
        </authorList>
    </citation>
    <scope>NUCLEOTIDE SEQUENCE [LARGE SCALE GENOMIC DNA]</scope>
    <source>
        <strain evidence="9">TB1705</strain>
        <tissue evidence="9">Leaf</tissue>
    </source>
</reference>
<protein>
    <submittedName>
        <fullName evidence="9">Uncharacterized protein</fullName>
    </submittedName>
</protein>
<dbReference type="PANTHER" id="PTHR12812:SF0">
    <property type="entry name" value="HEPARAN-SULFATE 6-O-SULFOTRANSFERASE"/>
    <property type="match status" value="1"/>
</dbReference>
<evidence type="ECO:0000256" key="4">
    <source>
        <dbReference type="ARBA" id="ARBA00022989"/>
    </source>
</evidence>
<gene>
    <name evidence="9" type="ORF">GIB67_031032</name>
</gene>